<evidence type="ECO:0000256" key="5">
    <source>
        <dbReference type="ARBA" id="ARBA00023212"/>
    </source>
</evidence>
<keyword evidence="4 6" id="KW-0009">Actin-binding</keyword>
<dbReference type="GO" id="GO:0030041">
    <property type="term" value="P:actin filament polymerization"/>
    <property type="evidence" value="ECO:0007669"/>
    <property type="project" value="InterPro"/>
</dbReference>
<dbReference type="GO" id="GO:0005200">
    <property type="term" value="F:structural constituent of cytoskeleton"/>
    <property type="evidence" value="ECO:0007669"/>
    <property type="project" value="TreeGrafter"/>
</dbReference>
<dbReference type="GO" id="GO:0034314">
    <property type="term" value="P:Arp2/3 complex-mediated actin nucleation"/>
    <property type="evidence" value="ECO:0007669"/>
    <property type="project" value="InterPro"/>
</dbReference>
<reference evidence="7" key="1">
    <citation type="submission" date="2016-01" db="EMBL/GenBank/DDBJ databases">
        <title>Reference transcriptome for the parasite Schistocephalus solidus: insights into the molecular evolution of parasitism.</title>
        <authorList>
            <person name="Hebert F.O."/>
            <person name="Grambauer S."/>
            <person name="Barber I."/>
            <person name="Landry C.R."/>
            <person name="Aubin-Horth N."/>
        </authorList>
    </citation>
    <scope>NUCLEOTIDE SEQUENCE</scope>
</reference>
<dbReference type="GO" id="GO:0051015">
    <property type="term" value="F:actin filament binding"/>
    <property type="evidence" value="ECO:0007669"/>
    <property type="project" value="TreeGrafter"/>
</dbReference>
<dbReference type="PANTHER" id="PTHR12058">
    <property type="entry name" value="ARP2/3 COMPLEX 34 KDA SUBUNIT"/>
    <property type="match status" value="1"/>
</dbReference>
<keyword evidence="3 6" id="KW-0963">Cytoplasm</keyword>
<dbReference type="Gene3D" id="3.30.1460.20">
    <property type="match status" value="2"/>
</dbReference>
<dbReference type="SUPFAM" id="SSF69645">
    <property type="entry name" value="Arp2/3 complex subunits"/>
    <property type="match status" value="2"/>
</dbReference>
<dbReference type="GO" id="GO:0005885">
    <property type="term" value="C:Arp2/3 protein complex"/>
    <property type="evidence" value="ECO:0007669"/>
    <property type="project" value="InterPro"/>
</dbReference>
<protein>
    <recommendedName>
        <fullName evidence="6">Arp2/3 complex 34 kDa subunit</fullName>
    </recommendedName>
</protein>
<dbReference type="InterPro" id="IPR007188">
    <property type="entry name" value="ARPC2"/>
</dbReference>
<sequence length="319" mass="36501">MILIEPYHQAVRDVVLLQFNSFQEYQKTKDEACFPAMVKVTIADFDGVMYNISQDQKSTILSVSITLKFFKDIEKFGDSKVLAREYGQFLRPSAEANSSVTLQIDYNQLPENVEELATKVALLRRNCFASVFEHFFDYQMSKPAETLQGIIHFRTDETMFVQAMSDRATVIFSTRFKDPGDIVLGKTFLQEFSEARRRFDGAPQVIYCHKDPPRELAGTDALSGDNIAYITFVLSPRHIDEKHRAKTIDLIHTLRTYLHYHIKCMKAYMQMRMRAKTSEFLKVLNRAHREANTAVAVSVDQSCGFTTGSSANLRALRMG</sequence>
<comment type="function">
    <text evidence="6">Functions as actin-binding component of the Arp2/3 complex which is involved in regulation of actin polymerization and together with an activating nucleation-promoting factor (NPF) mediates the formation of branched actin networks.</text>
</comment>
<comment type="subunit">
    <text evidence="6">Component of the Arp2/3 complex.</text>
</comment>
<dbReference type="Pfam" id="PF04045">
    <property type="entry name" value="P34-Arc"/>
    <property type="match status" value="1"/>
</dbReference>
<evidence type="ECO:0000256" key="1">
    <source>
        <dbReference type="ARBA" id="ARBA00004245"/>
    </source>
</evidence>
<evidence type="ECO:0000256" key="3">
    <source>
        <dbReference type="ARBA" id="ARBA00022490"/>
    </source>
</evidence>
<gene>
    <name evidence="7" type="primary">ARPC2</name>
    <name evidence="7" type="ORF">TR164332</name>
</gene>
<evidence type="ECO:0000256" key="2">
    <source>
        <dbReference type="ARBA" id="ARBA00007192"/>
    </source>
</evidence>
<keyword evidence="5 6" id="KW-0206">Cytoskeleton</keyword>
<organism evidence="7">
    <name type="scientific">Schistocephalus solidus</name>
    <name type="common">Tapeworm</name>
    <dbReference type="NCBI Taxonomy" id="70667"/>
    <lineage>
        <taxon>Eukaryota</taxon>
        <taxon>Metazoa</taxon>
        <taxon>Spiralia</taxon>
        <taxon>Lophotrochozoa</taxon>
        <taxon>Platyhelminthes</taxon>
        <taxon>Cestoda</taxon>
        <taxon>Eucestoda</taxon>
        <taxon>Diphyllobothriidea</taxon>
        <taxon>Diphyllobothriidae</taxon>
        <taxon>Schistocephalus</taxon>
    </lineage>
</organism>
<evidence type="ECO:0000256" key="6">
    <source>
        <dbReference type="RuleBase" id="RU364015"/>
    </source>
</evidence>
<dbReference type="PANTHER" id="PTHR12058:SF0">
    <property type="entry name" value="ACTIN-RELATED PROTEIN 2_3 COMPLEX SUBUNIT 2"/>
    <property type="match status" value="1"/>
</dbReference>
<evidence type="ECO:0000256" key="4">
    <source>
        <dbReference type="ARBA" id="ARBA00023203"/>
    </source>
</evidence>
<dbReference type="FunFam" id="3.30.1460.20:FF:000002">
    <property type="entry name" value="Arp2/3 complex 34 kDa subunit"/>
    <property type="match status" value="1"/>
</dbReference>
<proteinExistence type="inferred from homology"/>
<evidence type="ECO:0000313" key="7">
    <source>
        <dbReference type="EMBL" id="JAP56621.1"/>
    </source>
</evidence>
<dbReference type="AlphaFoldDB" id="A0A0X3PXM4"/>
<accession>A0A0X3PXM4</accession>
<dbReference type="InterPro" id="IPR034666">
    <property type="entry name" value="ARPC2/4"/>
</dbReference>
<comment type="similarity">
    <text evidence="2 6">Belongs to the ARPC2 family.</text>
</comment>
<dbReference type="EMBL" id="GEEE01006604">
    <property type="protein sequence ID" value="JAP56621.1"/>
    <property type="molecule type" value="Transcribed_RNA"/>
</dbReference>
<name>A0A0X3PXM4_SCHSO</name>
<comment type="subcellular location">
    <subcellularLocation>
        <location evidence="1 6">Cytoplasm</location>
        <location evidence="1 6">Cytoskeleton</location>
    </subcellularLocation>
</comment>